<dbReference type="SUPFAM" id="SSF54001">
    <property type="entry name" value="Cysteine proteinases"/>
    <property type="match status" value="1"/>
</dbReference>
<dbReference type="Gene3D" id="3.30.2140.20">
    <property type="match status" value="1"/>
</dbReference>
<comment type="similarity">
    <text evidence="1">Belongs to the arylamine N-acetyltransferase family.</text>
</comment>
<dbReference type="RefSeq" id="WP_206844226.1">
    <property type="nucleotide sequence ID" value="NZ_CP065956.1"/>
</dbReference>
<dbReference type="InterPro" id="IPR053710">
    <property type="entry name" value="Arylamine_NAT_domain_sf"/>
</dbReference>
<proteinExistence type="inferred from homology"/>
<keyword evidence="3" id="KW-1185">Reference proteome</keyword>
<dbReference type="InterPro" id="IPR001447">
    <property type="entry name" value="Arylamine_N-AcTrfase"/>
</dbReference>
<accession>A0ABX7PTL2</accession>
<dbReference type="Proteomes" id="UP000663088">
    <property type="component" value="Chromosome"/>
</dbReference>
<dbReference type="EMBL" id="CP065956">
    <property type="protein sequence ID" value="QSR86068.1"/>
    <property type="molecule type" value="Genomic_DNA"/>
</dbReference>
<sequence>MGPMWIADVGFGSHGLLFPHLLEDGHETEHFGWKYSSKRFNSLWVIQLWEKREWNFLYSFSLEPQRSIDYKMASYYVSTHPDFPFTRSLIVQSLSPGQRKILRNKKFSLLSPHFTHSERSKSPMNS</sequence>
<dbReference type="InterPro" id="IPR038765">
    <property type="entry name" value="Papain-like_cys_pep_sf"/>
</dbReference>
<dbReference type="PANTHER" id="PTHR11786:SF0">
    <property type="entry name" value="ARYLAMINE N-ACETYLTRANSFERASE 4-RELATED"/>
    <property type="match status" value="1"/>
</dbReference>
<gene>
    <name evidence="2" type="ORF">EM20IM_06020</name>
</gene>
<name>A0ABX7PTL2_9BACT</name>
<dbReference type="Pfam" id="PF00797">
    <property type="entry name" value="Acetyltransf_2"/>
    <property type="match status" value="1"/>
</dbReference>
<reference evidence="2 3" key="1">
    <citation type="submission" date="2020-12" db="EMBL/GenBank/DDBJ databases">
        <authorList>
            <person name="Awala S.I."/>
            <person name="Gwak J.-H."/>
            <person name="Kim S.-J."/>
            <person name="Rhee S.-K."/>
        </authorList>
    </citation>
    <scope>NUCLEOTIDE SEQUENCE [LARGE SCALE GENOMIC DNA]</scope>
    <source>
        <strain evidence="2 3">IT5</strain>
    </source>
</reference>
<protein>
    <submittedName>
        <fullName evidence="2">Arylamine N-acetyltransferase</fullName>
    </submittedName>
</protein>
<organism evidence="2 3">
    <name type="scientific">Candidatus Methylacidiphilum infernorum</name>
    <dbReference type="NCBI Taxonomy" id="511746"/>
    <lineage>
        <taxon>Bacteria</taxon>
        <taxon>Pseudomonadati</taxon>
        <taxon>Verrucomicrobiota</taxon>
        <taxon>Methylacidiphilae</taxon>
        <taxon>Methylacidiphilales</taxon>
        <taxon>Methylacidiphilaceae</taxon>
        <taxon>Methylacidiphilum (ex Ratnadevi et al. 2023)</taxon>
    </lineage>
</organism>
<evidence type="ECO:0000313" key="2">
    <source>
        <dbReference type="EMBL" id="QSR86068.1"/>
    </source>
</evidence>
<dbReference type="PANTHER" id="PTHR11786">
    <property type="entry name" value="N-HYDROXYARYLAMINE O-ACETYLTRANSFERASE"/>
    <property type="match status" value="1"/>
</dbReference>
<evidence type="ECO:0000256" key="1">
    <source>
        <dbReference type="ARBA" id="ARBA00006547"/>
    </source>
</evidence>
<evidence type="ECO:0000313" key="3">
    <source>
        <dbReference type="Proteomes" id="UP000663088"/>
    </source>
</evidence>